<dbReference type="RefSeq" id="XP_065642684.1">
    <property type="nucleotide sequence ID" value="XM_065786612.1"/>
</dbReference>
<dbReference type="PANTHER" id="PTHR31912:SF34">
    <property type="entry name" value="NOTOCHORD-RELATED PROTEIN"/>
    <property type="match status" value="1"/>
</dbReference>
<gene>
    <name evidence="2" type="primary">LOC136074306</name>
</gene>
<dbReference type="Proteomes" id="UP001652625">
    <property type="component" value="Chromosome 01"/>
</dbReference>
<evidence type="ECO:0000313" key="2">
    <source>
        <dbReference type="RefSeq" id="XP_065642684.1"/>
    </source>
</evidence>
<accession>A0ABM4B1Q1</accession>
<proteinExistence type="predicted"/>
<name>A0ABM4B1Q1_HYDVU</name>
<sequence length="575" mass="66567">MNENQCEYGLKTPSCETFQYVLVLPLLKKLVENELIWKSIKRKLEKDESINNELLYSYSDGLNCKQHVIFKDKNALRIHLYCDEFEVCNPIGAHRSLTLQNEGILVTVDNMIVRLFGGVATTSADNLSSHALAGFQRVFNSGRFCRQNVDKNKILVECDTTIHTKEMHYYHLSAISGSGHISSSVYGVEKRCPLLDLTYFNVLQSFPPDIMHDMLEGTVPQLVNAELDIFEIGRYDRKNKPVPFVIRSGASINFVGSASQKFCLFRLLPFMIGNRIPISNVYWLLYLQLRDIADYVFAPKISKTVLTYLQFLIEQFLQSFIELFPNDLTPKFHFMLHYARLINENGPLRYLWCMRFEAKHLYFKKLAFSIRSFKNIGYSLAKRHQLRQCWEMASSDFFNEKYETSNLCSITFDSLATNLQEKLLSFFFNDTIDKKETVWSLLNAEEIPLFFKIYHIIQFRQHWVFREEKIDGKTLVCLTETMVSILCRTMRKQVMLLEIIRNLKAPPGHQADLTVSELGSSASETNYTGAGNILEGCVRTMTPWPVRYQLPLLPPAVIAAFEAKDRCFLQFKRNS</sequence>
<protein>
    <submittedName>
        <fullName evidence="2">Uncharacterized protein LOC136074306</fullName>
    </submittedName>
</protein>
<keyword evidence="1" id="KW-1185">Reference proteome</keyword>
<dbReference type="PANTHER" id="PTHR31912">
    <property type="entry name" value="IP13529P"/>
    <property type="match status" value="1"/>
</dbReference>
<reference evidence="1" key="1">
    <citation type="submission" date="2025-05" db="UniProtKB">
        <authorList>
            <consortium name="RefSeq"/>
        </authorList>
    </citation>
    <scope>NUCLEOTIDE SEQUENCE [LARGE SCALE GENOMIC DNA]</scope>
</reference>
<organism evidence="1 2">
    <name type="scientific">Hydra vulgaris</name>
    <name type="common">Hydra</name>
    <name type="synonym">Hydra attenuata</name>
    <dbReference type="NCBI Taxonomy" id="6087"/>
    <lineage>
        <taxon>Eukaryota</taxon>
        <taxon>Metazoa</taxon>
        <taxon>Cnidaria</taxon>
        <taxon>Hydrozoa</taxon>
        <taxon>Hydroidolina</taxon>
        <taxon>Anthoathecata</taxon>
        <taxon>Aplanulata</taxon>
        <taxon>Hydridae</taxon>
        <taxon>Hydra</taxon>
    </lineage>
</organism>
<evidence type="ECO:0000313" key="1">
    <source>
        <dbReference type="Proteomes" id="UP001652625"/>
    </source>
</evidence>
<reference evidence="2" key="2">
    <citation type="submission" date="2025-08" db="UniProtKB">
        <authorList>
            <consortium name="RefSeq"/>
        </authorList>
    </citation>
    <scope>IDENTIFICATION</scope>
</reference>
<dbReference type="GeneID" id="136074306"/>